<dbReference type="GO" id="GO:0014003">
    <property type="term" value="P:oligodendrocyte development"/>
    <property type="evidence" value="ECO:0007669"/>
    <property type="project" value="Ensembl"/>
</dbReference>
<dbReference type="OrthoDB" id="4062651at2759"/>
<feature type="domain" description="Protein kinase" evidence="2">
    <location>
        <begin position="103"/>
        <end position="364"/>
    </location>
</feature>
<reference evidence="4 5" key="1">
    <citation type="submission" date="2019-04" db="EMBL/GenBank/DDBJ databases">
        <authorList>
            <consortium name="Wellcome Sanger Institute Data Sharing"/>
        </authorList>
    </citation>
    <scope>NUCLEOTIDE SEQUENCE [LARGE SCALE GENOMIC DNA]</scope>
</reference>
<feature type="region of interest" description="Disordered" evidence="1">
    <location>
        <begin position="483"/>
        <end position="507"/>
    </location>
</feature>
<dbReference type="GO" id="GO:0042981">
    <property type="term" value="P:regulation of apoptotic process"/>
    <property type="evidence" value="ECO:0007669"/>
    <property type="project" value="InterPro"/>
</dbReference>
<dbReference type="Proteomes" id="UP000694397">
    <property type="component" value="Chromosome 1"/>
</dbReference>
<proteinExistence type="predicted"/>
<name>A0A8C9RPA6_SCLFO</name>
<dbReference type="PROSITE" id="PS50011">
    <property type="entry name" value="PROTEIN_KINASE_DOM"/>
    <property type="match status" value="1"/>
</dbReference>
<dbReference type="GO" id="GO:0032287">
    <property type="term" value="P:peripheral nervous system myelin maintenance"/>
    <property type="evidence" value="ECO:0007669"/>
    <property type="project" value="Ensembl"/>
</dbReference>
<dbReference type="InterPro" id="IPR000719">
    <property type="entry name" value="Prot_kinase_dom"/>
</dbReference>
<feature type="region of interest" description="Disordered" evidence="1">
    <location>
        <begin position="51"/>
        <end position="94"/>
    </location>
</feature>
<dbReference type="PANTHER" id="PTHR44329">
    <property type="entry name" value="SERINE/THREONINE-PROTEIN KINASE TNNI3K-RELATED"/>
    <property type="match status" value="1"/>
</dbReference>
<protein>
    <recommendedName>
        <fullName evidence="6">Protein kinase domain-containing protein</fullName>
    </recommendedName>
</protein>
<dbReference type="Pfam" id="PF00619">
    <property type="entry name" value="CARD"/>
    <property type="match status" value="1"/>
</dbReference>
<dbReference type="Pfam" id="PF00069">
    <property type="entry name" value="Pkinase"/>
    <property type="match status" value="1"/>
</dbReference>
<accession>A0A8C9RPA6</accession>
<dbReference type="SUPFAM" id="SSF47986">
    <property type="entry name" value="DEATH domain"/>
    <property type="match status" value="1"/>
</dbReference>
<dbReference type="InterPro" id="IPR011009">
    <property type="entry name" value="Kinase-like_dom_sf"/>
</dbReference>
<evidence type="ECO:0000313" key="5">
    <source>
        <dbReference type="Proteomes" id="UP000694397"/>
    </source>
</evidence>
<evidence type="ECO:0000259" key="3">
    <source>
        <dbReference type="PROSITE" id="PS50209"/>
    </source>
</evidence>
<dbReference type="GO" id="GO:0070445">
    <property type="term" value="P:regulation of oligodendrocyte progenitor proliferation"/>
    <property type="evidence" value="ECO:0007669"/>
    <property type="project" value="Ensembl"/>
</dbReference>
<dbReference type="Ensembl" id="ENSSFOT00015023608.2">
    <property type="protein sequence ID" value="ENSSFOP00015023352.2"/>
    <property type="gene ID" value="ENSSFOG00015015021.2"/>
</dbReference>
<dbReference type="GeneTree" id="ENSGT00940000156113"/>
<evidence type="ECO:0000259" key="2">
    <source>
        <dbReference type="PROSITE" id="PS50011"/>
    </source>
</evidence>
<reference evidence="4" key="3">
    <citation type="submission" date="2025-09" db="UniProtKB">
        <authorList>
            <consortium name="Ensembl"/>
        </authorList>
    </citation>
    <scope>IDENTIFICATION</scope>
</reference>
<dbReference type="GO" id="GO:0048932">
    <property type="term" value="P:myelination of posterior lateral line nerve axons"/>
    <property type="evidence" value="ECO:0007669"/>
    <property type="project" value="Ensembl"/>
</dbReference>
<feature type="compositionally biased region" description="Polar residues" evidence="1">
    <location>
        <begin position="483"/>
        <end position="504"/>
    </location>
</feature>
<dbReference type="PROSITE" id="PS50209">
    <property type="entry name" value="CARD"/>
    <property type="match status" value="1"/>
</dbReference>
<evidence type="ECO:0008006" key="6">
    <source>
        <dbReference type="Google" id="ProtNLM"/>
    </source>
</evidence>
<dbReference type="Gene3D" id="1.10.510.10">
    <property type="entry name" value="Transferase(Phosphotransferase) domain 1"/>
    <property type="match status" value="1"/>
</dbReference>
<sequence length="620" mass="68627">MSQGGTFQTLASAAALLPHRLHSAKTFYGVEPFPILSFFTAPRCVSQQLRNPPWPRRFPASPRAARSDHLLPAVAPPPRTSHERTDGARMTESDSPLTIPECDLVNLVLSRTSAGACLRGSCRADGRRVSVRLLCVTSGLDRWWKEHVQDLLLVRQLRSERLLVPLGLYRAGPQVGLVLEWMQEGSLHTLLHETQLYPELPIPLRLRILLDVAEGLSHLHAIALPHLALRPTNVLLDTQYRAKVCDWGLQWTQSSGSAVSAGCMPYNRDLVYMSPELLQGKPPSLQADVYSFGMMLLQTLNRRLPSKDTCSLKIQQSHAICWPGTGTEPLDHALKHLIVQSCSNDPQSRPAAAECMLELRKALLTFDPEAPTRAVLQLMAYKEKALLGCKDQQTTELKVDINNLEVYSCCKDTKSTFTKMGILNLVQKVTLTPHPPTAGVTGTTQQNPTRHMLCSDKHLITQHASEETASSVLQSFGRLRSQSVPEYQQQNETGRASFQQGSSPLPTPTLPMGFRHGRHNVPLCFLPGPSCCRILQERREAIVRGMTEGRLNNLLDVLRSRKALSQEEYELITAALTLAARTRSLLDTCLCLGEGVARLVAFTLGLVSTPTIHGPSRLSY</sequence>
<evidence type="ECO:0000256" key="1">
    <source>
        <dbReference type="SAM" id="MobiDB-lite"/>
    </source>
</evidence>
<gene>
    <name evidence="4" type="primary">si:dkey-181f22.4</name>
</gene>
<reference evidence="4" key="2">
    <citation type="submission" date="2025-08" db="UniProtKB">
        <authorList>
            <consortium name="Ensembl"/>
        </authorList>
    </citation>
    <scope>IDENTIFICATION</scope>
</reference>
<dbReference type="Gene3D" id="1.10.533.10">
    <property type="entry name" value="Death Domain, Fas"/>
    <property type="match status" value="1"/>
</dbReference>
<dbReference type="GO" id="GO:0036269">
    <property type="term" value="P:swimming behavior"/>
    <property type="evidence" value="ECO:0007669"/>
    <property type="project" value="Ensembl"/>
</dbReference>
<feature type="domain" description="CARD" evidence="3">
    <location>
        <begin position="533"/>
        <end position="595"/>
    </location>
</feature>
<dbReference type="PANTHER" id="PTHR44329:SF143">
    <property type="entry name" value="RECEPTOR INTERACTING SERINE_THREONINE KINASE 2"/>
    <property type="match status" value="1"/>
</dbReference>
<evidence type="ECO:0000313" key="4">
    <source>
        <dbReference type="Ensembl" id="ENSSFOP00015023352.2"/>
    </source>
</evidence>
<dbReference type="SUPFAM" id="SSF56112">
    <property type="entry name" value="Protein kinase-like (PK-like)"/>
    <property type="match status" value="1"/>
</dbReference>
<dbReference type="InterPro" id="IPR051681">
    <property type="entry name" value="Ser/Thr_Kinases-Pseudokinases"/>
</dbReference>
<dbReference type="GO" id="GO:0005524">
    <property type="term" value="F:ATP binding"/>
    <property type="evidence" value="ECO:0007669"/>
    <property type="project" value="InterPro"/>
</dbReference>
<dbReference type="AlphaFoldDB" id="A0A8C9RPA6"/>
<dbReference type="GO" id="GO:0004706">
    <property type="term" value="F:JUN kinase kinase kinase activity"/>
    <property type="evidence" value="ECO:0007669"/>
    <property type="project" value="TreeGrafter"/>
</dbReference>
<keyword evidence="5" id="KW-1185">Reference proteome</keyword>
<organism evidence="4 5">
    <name type="scientific">Scleropages formosus</name>
    <name type="common">Asian bonytongue</name>
    <name type="synonym">Osteoglossum formosum</name>
    <dbReference type="NCBI Taxonomy" id="113540"/>
    <lineage>
        <taxon>Eukaryota</taxon>
        <taxon>Metazoa</taxon>
        <taxon>Chordata</taxon>
        <taxon>Craniata</taxon>
        <taxon>Vertebrata</taxon>
        <taxon>Euteleostomi</taxon>
        <taxon>Actinopterygii</taxon>
        <taxon>Neopterygii</taxon>
        <taxon>Teleostei</taxon>
        <taxon>Osteoglossocephala</taxon>
        <taxon>Osteoglossomorpha</taxon>
        <taxon>Osteoglossiformes</taxon>
        <taxon>Osteoglossidae</taxon>
        <taxon>Scleropages</taxon>
    </lineage>
</organism>
<dbReference type="InterPro" id="IPR001315">
    <property type="entry name" value="CARD"/>
</dbReference>
<feature type="compositionally biased region" description="Basic and acidic residues" evidence="1">
    <location>
        <begin position="80"/>
        <end position="92"/>
    </location>
</feature>
<dbReference type="InterPro" id="IPR011029">
    <property type="entry name" value="DEATH-like_dom_sf"/>
</dbReference>